<protein>
    <submittedName>
        <fullName evidence="1">Uncharacterized protein</fullName>
    </submittedName>
</protein>
<dbReference type="EMBL" id="JAUIZM010000007">
    <property type="protein sequence ID" value="KAK1375114.1"/>
    <property type="molecule type" value="Genomic_DNA"/>
</dbReference>
<organism evidence="1 2">
    <name type="scientific">Heracleum sosnowskyi</name>
    <dbReference type="NCBI Taxonomy" id="360622"/>
    <lineage>
        <taxon>Eukaryota</taxon>
        <taxon>Viridiplantae</taxon>
        <taxon>Streptophyta</taxon>
        <taxon>Embryophyta</taxon>
        <taxon>Tracheophyta</taxon>
        <taxon>Spermatophyta</taxon>
        <taxon>Magnoliopsida</taxon>
        <taxon>eudicotyledons</taxon>
        <taxon>Gunneridae</taxon>
        <taxon>Pentapetalae</taxon>
        <taxon>asterids</taxon>
        <taxon>campanulids</taxon>
        <taxon>Apiales</taxon>
        <taxon>Apiaceae</taxon>
        <taxon>Apioideae</taxon>
        <taxon>apioid superclade</taxon>
        <taxon>Tordylieae</taxon>
        <taxon>Tordyliinae</taxon>
        <taxon>Heracleum</taxon>
    </lineage>
</organism>
<evidence type="ECO:0000313" key="1">
    <source>
        <dbReference type="EMBL" id="KAK1375114.1"/>
    </source>
</evidence>
<dbReference type="Proteomes" id="UP001237642">
    <property type="component" value="Unassembled WGS sequence"/>
</dbReference>
<name>A0AAD8HX55_9APIA</name>
<accession>A0AAD8HX55</accession>
<sequence>MDQTPTFETLTEEFIHEFCYDDTEDDRILELYHEKHGQSSRSMPRKSIFRDREAEPNLGEEPPVQYETYIHNTLQMRDKRTHRQLQNDLVEHISQFHNNR</sequence>
<comment type="caution">
    <text evidence="1">The sequence shown here is derived from an EMBL/GenBank/DDBJ whole genome shotgun (WGS) entry which is preliminary data.</text>
</comment>
<reference evidence="1" key="2">
    <citation type="submission" date="2023-05" db="EMBL/GenBank/DDBJ databases">
        <authorList>
            <person name="Schelkunov M.I."/>
        </authorList>
    </citation>
    <scope>NUCLEOTIDE SEQUENCE</scope>
    <source>
        <strain evidence="1">Hsosn_3</strain>
        <tissue evidence="1">Leaf</tissue>
    </source>
</reference>
<proteinExistence type="predicted"/>
<gene>
    <name evidence="1" type="ORF">POM88_031307</name>
</gene>
<reference evidence="1" key="1">
    <citation type="submission" date="2023-02" db="EMBL/GenBank/DDBJ databases">
        <title>Genome of toxic invasive species Heracleum sosnowskyi carries increased number of genes despite the absence of recent whole-genome duplications.</title>
        <authorList>
            <person name="Schelkunov M."/>
            <person name="Shtratnikova V."/>
            <person name="Makarenko M."/>
            <person name="Klepikova A."/>
            <person name="Omelchenko D."/>
            <person name="Novikova G."/>
            <person name="Obukhova E."/>
            <person name="Bogdanov V."/>
            <person name="Penin A."/>
            <person name="Logacheva M."/>
        </authorList>
    </citation>
    <scope>NUCLEOTIDE SEQUENCE</scope>
    <source>
        <strain evidence="1">Hsosn_3</strain>
        <tissue evidence="1">Leaf</tissue>
    </source>
</reference>
<dbReference type="AlphaFoldDB" id="A0AAD8HX55"/>
<keyword evidence="2" id="KW-1185">Reference proteome</keyword>
<evidence type="ECO:0000313" key="2">
    <source>
        <dbReference type="Proteomes" id="UP001237642"/>
    </source>
</evidence>